<protein>
    <submittedName>
        <fullName evidence="1">Uncharacterized protein</fullName>
    </submittedName>
</protein>
<reference evidence="1" key="1">
    <citation type="journal article" date="2022" name="Res Sq">
        <title>Evolution of multicellular longitudinally dividing oral cavity symbionts (Neisseriaceae).</title>
        <authorList>
            <person name="Nyongesa S."/>
            <person name="Weber P."/>
            <person name="Bernet E."/>
            <person name="Pullido F."/>
            <person name="Nieckarz M."/>
            <person name="Delaby M."/>
            <person name="Nieves C."/>
            <person name="Viehboeck T."/>
            <person name="Krause N."/>
            <person name="Rivera-Millot A."/>
            <person name="Nakamura A."/>
            <person name="Vischer N."/>
            <person name="VanNieuwenhze M."/>
            <person name="Brun Y."/>
            <person name="Cava F."/>
            <person name="Bulgheresi S."/>
            <person name="Veyrier F."/>
        </authorList>
    </citation>
    <scope>NUCLEOTIDE SEQUENCE</scope>
    <source>
        <strain evidence="1">17694</strain>
    </source>
</reference>
<evidence type="ECO:0000313" key="2">
    <source>
        <dbReference type="Proteomes" id="UP000831534"/>
    </source>
</evidence>
<organism evidence="1 2">
    <name type="scientific">Conchiformibius kuhniae</name>
    <dbReference type="NCBI Taxonomy" id="211502"/>
    <lineage>
        <taxon>Bacteria</taxon>
        <taxon>Pseudomonadati</taxon>
        <taxon>Pseudomonadota</taxon>
        <taxon>Betaproteobacteria</taxon>
        <taxon>Neisseriales</taxon>
        <taxon>Neisseriaceae</taxon>
        <taxon>Conchiformibius</taxon>
    </lineage>
</organism>
<dbReference type="KEGG" id="ckh:LVJ77_03940"/>
<dbReference type="AlphaFoldDB" id="A0A8T9MY62"/>
<name>A0A8T9MY62_9NEIS</name>
<gene>
    <name evidence="1" type="ORF">LVJ77_03940</name>
</gene>
<dbReference type="Proteomes" id="UP000831534">
    <property type="component" value="Chromosome"/>
</dbReference>
<proteinExistence type="predicted"/>
<reference evidence="1" key="2">
    <citation type="submission" date="2024-09" db="EMBL/GenBank/DDBJ databases">
        <authorList>
            <person name="Veyrier F.J."/>
        </authorList>
    </citation>
    <scope>NUCLEOTIDE SEQUENCE</scope>
    <source>
        <strain evidence="1">17694</strain>
    </source>
</reference>
<keyword evidence="2" id="KW-1185">Reference proteome</keyword>
<evidence type="ECO:0000313" key="1">
    <source>
        <dbReference type="EMBL" id="UOP05356.1"/>
    </source>
</evidence>
<accession>A0A8T9MY62</accession>
<dbReference type="RefSeq" id="WP_027009437.1">
    <property type="nucleotide sequence ID" value="NZ_CP091521.1"/>
</dbReference>
<sequence length="127" mass="13436">MAKNTQNQTHIIGLKKDIVDEQTGAPAGYHVINDLHIGYGSAYATATLASYYSQKLHEAGKQPMGSTTVTLYGTPPRGTDVQDWAYRSIAAETAPDALDPYGNPVQPHQFSGADLVFAPADAGTEAG</sequence>
<dbReference type="EMBL" id="CP091521">
    <property type="protein sequence ID" value="UOP05356.1"/>
    <property type="molecule type" value="Genomic_DNA"/>
</dbReference>